<evidence type="ECO:0000256" key="1">
    <source>
        <dbReference type="SAM" id="MobiDB-lite"/>
    </source>
</evidence>
<dbReference type="Proteomes" id="UP001151081">
    <property type="component" value="Unassembled WGS sequence"/>
</dbReference>
<organism evidence="2 3">
    <name type="scientific">Polyangium jinanense</name>
    <dbReference type="NCBI Taxonomy" id="2829994"/>
    <lineage>
        <taxon>Bacteria</taxon>
        <taxon>Pseudomonadati</taxon>
        <taxon>Myxococcota</taxon>
        <taxon>Polyangia</taxon>
        <taxon>Polyangiales</taxon>
        <taxon>Polyangiaceae</taxon>
        <taxon>Polyangium</taxon>
    </lineage>
</organism>
<gene>
    <name evidence="2" type="ORF">KEG57_04240</name>
</gene>
<protein>
    <submittedName>
        <fullName evidence="2">Uncharacterized protein</fullName>
    </submittedName>
</protein>
<reference evidence="2 3" key="1">
    <citation type="submission" date="2021-04" db="EMBL/GenBank/DDBJ databases">
        <title>Genome analysis of Polyangium sp.</title>
        <authorList>
            <person name="Li Y."/>
            <person name="Wang J."/>
        </authorList>
    </citation>
    <scope>NUCLEOTIDE SEQUENCE [LARGE SCALE GENOMIC DNA]</scope>
    <source>
        <strain evidence="2 3">SDU14</strain>
    </source>
</reference>
<accession>A0A9X3WX31</accession>
<comment type="caution">
    <text evidence="2">The sequence shown here is derived from an EMBL/GenBank/DDBJ whole genome shotgun (WGS) entry which is preliminary data.</text>
</comment>
<evidence type="ECO:0000313" key="3">
    <source>
        <dbReference type="Proteomes" id="UP001151081"/>
    </source>
</evidence>
<feature type="region of interest" description="Disordered" evidence="1">
    <location>
        <begin position="72"/>
        <end position="92"/>
    </location>
</feature>
<keyword evidence="3" id="KW-1185">Reference proteome</keyword>
<sequence>MLTATERKTLAWSAFLAGVLCLIPGETPRGPRIWDYARQVLLDRLLEHRATQIAWVIAALILIHHVWRSRTEAGSTPGDATPAEESARTGGA</sequence>
<dbReference type="RefSeq" id="WP_272417865.1">
    <property type="nucleotide sequence ID" value="NZ_JAGTJJ010000001.1"/>
</dbReference>
<dbReference type="EMBL" id="JAGTJJ010000001">
    <property type="protein sequence ID" value="MDC3979697.1"/>
    <property type="molecule type" value="Genomic_DNA"/>
</dbReference>
<name>A0A9X3WX31_9BACT</name>
<evidence type="ECO:0000313" key="2">
    <source>
        <dbReference type="EMBL" id="MDC3979697.1"/>
    </source>
</evidence>
<proteinExistence type="predicted"/>
<dbReference type="AlphaFoldDB" id="A0A9X3WX31"/>